<evidence type="ECO:0000313" key="2">
    <source>
        <dbReference type="EMBL" id="MPC80357.1"/>
    </source>
</evidence>
<proteinExistence type="predicted"/>
<dbReference type="Proteomes" id="UP000324222">
    <property type="component" value="Unassembled WGS sequence"/>
</dbReference>
<accession>A0A5B7IFK8</accession>
<evidence type="ECO:0000256" key="1">
    <source>
        <dbReference type="SAM" id="MobiDB-lite"/>
    </source>
</evidence>
<reference evidence="2 3" key="1">
    <citation type="submission" date="2019-05" db="EMBL/GenBank/DDBJ databases">
        <title>Another draft genome of Portunus trituberculatus and its Hox gene families provides insights of decapod evolution.</title>
        <authorList>
            <person name="Jeong J.-H."/>
            <person name="Song I."/>
            <person name="Kim S."/>
            <person name="Choi T."/>
            <person name="Kim D."/>
            <person name="Ryu S."/>
            <person name="Kim W."/>
        </authorList>
    </citation>
    <scope>NUCLEOTIDE SEQUENCE [LARGE SCALE GENOMIC DNA]</scope>
    <source>
        <tissue evidence="2">Muscle</tissue>
    </source>
</reference>
<dbReference type="AlphaFoldDB" id="A0A5B7IFK8"/>
<dbReference type="EMBL" id="VSRR010053796">
    <property type="protein sequence ID" value="MPC80357.1"/>
    <property type="molecule type" value="Genomic_DNA"/>
</dbReference>
<gene>
    <name evidence="2" type="ORF">E2C01_074935</name>
</gene>
<name>A0A5B7IFK8_PORTR</name>
<comment type="caution">
    <text evidence="2">The sequence shown here is derived from an EMBL/GenBank/DDBJ whole genome shotgun (WGS) entry which is preliminary data.</text>
</comment>
<protein>
    <submittedName>
        <fullName evidence="2">Uncharacterized protein</fullName>
    </submittedName>
</protein>
<organism evidence="2 3">
    <name type="scientific">Portunus trituberculatus</name>
    <name type="common">Swimming crab</name>
    <name type="synonym">Neptunus trituberculatus</name>
    <dbReference type="NCBI Taxonomy" id="210409"/>
    <lineage>
        <taxon>Eukaryota</taxon>
        <taxon>Metazoa</taxon>
        <taxon>Ecdysozoa</taxon>
        <taxon>Arthropoda</taxon>
        <taxon>Crustacea</taxon>
        <taxon>Multicrustacea</taxon>
        <taxon>Malacostraca</taxon>
        <taxon>Eumalacostraca</taxon>
        <taxon>Eucarida</taxon>
        <taxon>Decapoda</taxon>
        <taxon>Pleocyemata</taxon>
        <taxon>Brachyura</taxon>
        <taxon>Eubrachyura</taxon>
        <taxon>Portunoidea</taxon>
        <taxon>Portunidae</taxon>
        <taxon>Portuninae</taxon>
        <taxon>Portunus</taxon>
    </lineage>
</organism>
<keyword evidence="3" id="KW-1185">Reference proteome</keyword>
<evidence type="ECO:0000313" key="3">
    <source>
        <dbReference type="Proteomes" id="UP000324222"/>
    </source>
</evidence>
<feature type="region of interest" description="Disordered" evidence="1">
    <location>
        <begin position="1"/>
        <end position="22"/>
    </location>
</feature>
<sequence>MGPCQRVSQGGMAGSVSPGTSP</sequence>